<evidence type="ECO:0000259" key="2">
    <source>
        <dbReference type="Pfam" id="PF25418"/>
    </source>
</evidence>
<protein>
    <recommendedName>
        <fullName evidence="2">DUF7890 domain-containing protein</fullName>
    </recommendedName>
</protein>
<dbReference type="AlphaFoldDB" id="A0A8T0WDD7"/>
<gene>
    <name evidence="3" type="ORF">PVAP13_2KG514900</name>
</gene>
<evidence type="ECO:0000313" key="3">
    <source>
        <dbReference type="EMBL" id="KAG2645830.1"/>
    </source>
</evidence>
<evidence type="ECO:0000313" key="4">
    <source>
        <dbReference type="Proteomes" id="UP000823388"/>
    </source>
</evidence>
<comment type="caution">
    <text evidence="3">The sequence shown here is derived from an EMBL/GenBank/DDBJ whole genome shotgun (WGS) entry which is preliminary data.</text>
</comment>
<accession>A0A8T0WDD7</accession>
<feature type="domain" description="DUF7890" evidence="2">
    <location>
        <begin position="45"/>
        <end position="89"/>
    </location>
</feature>
<feature type="region of interest" description="Disordered" evidence="1">
    <location>
        <begin position="94"/>
        <end position="116"/>
    </location>
</feature>
<organism evidence="3 4">
    <name type="scientific">Panicum virgatum</name>
    <name type="common">Blackwell switchgrass</name>
    <dbReference type="NCBI Taxonomy" id="38727"/>
    <lineage>
        <taxon>Eukaryota</taxon>
        <taxon>Viridiplantae</taxon>
        <taxon>Streptophyta</taxon>
        <taxon>Embryophyta</taxon>
        <taxon>Tracheophyta</taxon>
        <taxon>Spermatophyta</taxon>
        <taxon>Magnoliopsida</taxon>
        <taxon>Liliopsida</taxon>
        <taxon>Poales</taxon>
        <taxon>Poaceae</taxon>
        <taxon>PACMAD clade</taxon>
        <taxon>Panicoideae</taxon>
        <taxon>Panicodae</taxon>
        <taxon>Paniceae</taxon>
        <taxon>Panicinae</taxon>
        <taxon>Panicum</taxon>
        <taxon>Panicum sect. Hiantes</taxon>
    </lineage>
</organism>
<dbReference type="Proteomes" id="UP000823388">
    <property type="component" value="Chromosome 2K"/>
</dbReference>
<dbReference type="InterPro" id="IPR057212">
    <property type="entry name" value="DUF7890"/>
</dbReference>
<dbReference type="Pfam" id="PF25418">
    <property type="entry name" value="DUF7890"/>
    <property type="match status" value="1"/>
</dbReference>
<proteinExistence type="predicted"/>
<dbReference type="EMBL" id="CM029039">
    <property type="protein sequence ID" value="KAG2645830.1"/>
    <property type="molecule type" value="Genomic_DNA"/>
</dbReference>
<keyword evidence="4" id="KW-1185">Reference proteome</keyword>
<name>A0A8T0WDD7_PANVG</name>
<reference evidence="3" key="1">
    <citation type="submission" date="2020-05" db="EMBL/GenBank/DDBJ databases">
        <title>WGS assembly of Panicum virgatum.</title>
        <authorList>
            <person name="Lovell J.T."/>
            <person name="Jenkins J."/>
            <person name="Shu S."/>
            <person name="Juenger T.E."/>
            <person name="Schmutz J."/>
        </authorList>
    </citation>
    <scope>NUCLEOTIDE SEQUENCE</scope>
    <source>
        <strain evidence="3">AP13</strain>
    </source>
</reference>
<evidence type="ECO:0000256" key="1">
    <source>
        <dbReference type="SAM" id="MobiDB-lite"/>
    </source>
</evidence>
<sequence length="150" mass="16155">MGNCSCCLERARVTAWDDDEDWGLPAERSGGARGVVSAGNGGGGGMRVKIRMTKGQLRRLLESAGRGGGASDEDVVAEIMRMGTVRVDVAELRHAAERHHRPPPKLETIQEDDGDESRCLDDVANISTSSSEIDRDLCGLRAPAHLYLLI</sequence>